<evidence type="ECO:0000313" key="7">
    <source>
        <dbReference type="EMBL" id="KIM28800.1"/>
    </source>
</evidence>
<evidence type="ECO:0000256" key="5">
    <source>
        <dbReference type="ARBA" id="ARBA00023242"/>
    </source>
</evidence>
<dbReference type="Proteomes" id="UP000054097">
    <property type="component" value="Unassembled WGS sequence"/>
</dbReference>
<reference evidence="7 8" key="1">
    <citation type="submission" date="2014-04" db="EMBL/GenBank/DDBJ databases">
        <authorList>
            <consortium name="DOE Joint Genome Institute"/>
            <person name="Kuo A."/>
            <person name="Zuccaro A."/>
            <person name="Kohler A."/>
            <person name="Nagy L.G."/>
            <person name="Floudas D."/>
            <person name="Copeland A."/>
            <person name="Barry K.W."/>
            <person name="Cichocki N."/>
            <person name="Veneault-Fourrey C."/>
            <person name="LaButti K."/>
            <person name="Lindquist E.A."/>
            <person name="Lipzen A."/>
            <person name="Lundell T."/>
            <person name="Morin E."/>
            <person name="Murat C."/>
            <person name="Sun H."/>
            <person name="Tunlid A."/>
            <person name="Henrissat B."/>
            <person name="Grigoriev I.V."/>
            <person name="Hibbett D.S."/>
            <person name="Martin F."/>
            <person name="Nordberg H.P."/>
            <person name="Cantor M.N."/>
            <person name="Hua S.X."/>
        </authorList>
    </citation>
    <scope>NUCLEOTIDE SEQUENCE [LARGE SCALE GENOMIC DNA]</scope>
    <source>
        <strain evidence="7 8">MAFF 305830</strain>
    </source>
</reference>
<keyword evidence="3" id="KW-0805">Transcription regulation</keyword>
<name>A0A0C3AW98_SERVB</name>
<dbReference type="STRING" id="933852.A0A0C3AW98"/>
<keyword evidence="5" id="KW-0539">Nucleus</keyword>
<keyword evidence="4" id="KW-0804">Transcription</keyword>
<reference evidence="8" key="2">
    <citation type="submission" date="2015-01" db="EMBL/GenBank/DDBJ databases">
        <title>Evolutionary Origins and Diversification of the Mycorrhizal Mutualists.</title>
        <authorList>
            <consortium name="DOE Joint Genome Institute"/>
            <consortium name="Mycorrhizal Genomics Consortium"/>
            <person name="Kohler A."/>
            <person name="Kuo A."/>
            <person name="Nagy L.G."/>
            <person name="Floudas D."/>
            <person name="Copeland A."/>
            <person name="Barry K.W."/>
            <person name="Cichocki N."/>
            <person name="Veneault-Fourrey C."/>
            <person name="LaButti K."/>
            <person name="Lindquist E.A."/>
            <person name="Lipzen A."/>
            <person name="Lundell T."/>
            <person name="Morin E."/>
            <person name="Murat C."/>
            <person name="Riley R."/>
            <person name="Ohm R."/>
            <person name="Sun H."/>
            <person name="Tunlid A."/>
            <person name="Henrissat B."/>
            <person name="Grigoriev I.V."/>
            <person name="Hibbett D.S."/>
            <person name="Martin F."/>
        </authorList>
    </citation>
    <scope>NUCLEOTIDE SEQUENCE [LARGE SCALE GENOMIC DNA]</scope>
    <source>
        <strain evidence="8">MAFF 305830</strain>
    </source>
</reference>
<organism evidence="7 8">
    <name type="scientific">Serendipita vermifera MAFF 305830</name>
    <dbReference type="NCBI Taxonomy" id="933852"/>
    <lineage>
        <taxon>Eukaryota</taxon>
        <taxon>Fungi</taxon>
        <taxon>Dikarya</taxon>
        <taxon>Basidiomycota</taxon>
        <taxon>Agaricomycotina</taxon>
        <taxon>Agaricomycetes</taxon>
        <taxon>Sebacinales</taxon>
        <taxon>Serendipitaceae</taxon>
        <taxon>Serendipita</taxon>
    </lineage>
</organism>
<evidence type="ECO:0000313" key="8">
    <source>
        <dbReference type="Proteomes" id="UP000054097"/>
    </source>
</evidence>
<evidence type="ECO:0000256" key="1">
    <source>
        <dbReference type="ARBA" id="ARBA00004123"/>
    </source>
</evidence>
<proteinExistence type="inferred from homology"/>
<dbReference type="GO" id="GO:0005634">
    <property type="term" value="C:nucleus"/>
    <property type="evidence" value="ECO:0007669"/>
    <property type="project" value="UniProtKB-SubCell"/>
</dbReference>
<comment type="similarity">
    <text evidence="2">Belongs to the NGG1 family.</text>
</comment>
<keyword evidence="8" id="KW-1185">Reference proteome</keyword>
<protein>
    <submittedName>
        <fullName evidence="7">Uncharacterized protein</fullName>
    </submittedName>
</protein>
<feature type="compositionally biased region" description="Polar residues" evidence="6">
    <location>
        <begin position="240"/>
        <end position="249"/>
    </location>
</feature>
<feature type="compositionally biased region" description="Polar residues" evidence="6">
    <location>
        <begin position="102"/>
        <end position="123"/>
    </location>
</feature>
<dbReference type="AlphaFoldDB" id="A0A0C3AW98"/>
<accession>A0A0C3AW98</accession>
<feature type="region of interest" description="Disordered" evidence="6">
    <location>
        <begin position="627"/>
        <end position="663"/>
    </location>
</feature>
<dbReference type="Pfam" id="PF10198">
    <property type="entry name" value="Ada3"/>
    <property type="match status" value="1"/>
</dbReference>
<dbReference type="GO" id="GO:0006357">
    <property type="term" value="P:regulation of transcription by RNA polymerase II"/>
    <property type="evidence" value="ECO:0007669"/>
    <property type="project" value="TreeGrafter"/>
</dbReference>
<evidence type="ECO:0000256" key="2">
    <source>
        <dbReference type="ARBA" id="ARBA00005330"/>
    </source>
</evidence>
<dbReference type="EMBL" id="KN824291">
    <property type="protein sequence ID" value="KIM28800.1"/>
    <property type="molecule type" value="Genomic_DNA"/>
</dbReference>
<evidence type="ECO:0000256" key="3">
    <source>
        <dbReference type="ARBA" id="ARBA00023015"/>
    </source>
</evidence>
<dbReference type="GO" id="GO:0003713">
    <property type="term" value="F:transcription coactivator activity"/>
    <property type="evidence" value="ECO:0007669"/>
    <property type="project" value="TreeGrafter"/>
</dbReference>
<dbReference type="HOGENOM" id="CLU_020179_1_0_1"/>
<feature type="region of interest" description="Disordered" evidence="6">
    <location>
        <begin position="75"/>
        <end position="249"/>
    </location>
</feature>
<feature type="compositionally biased region" description="Basic residues" evidence="6">
    <location>
        <begin position="171"/>
        <end position="182"/>
    </location>
</feature>
<dbReference type="OrthoDB" id="1232at2759"/>
<dbReference type="GO" id="GO:0000124">
    <property type="term" value="C:SAGA complex"/>
    <property type="evidence" value="ECO:0007669"/>
    <property type="project" value="TreeGrafter"/>
</dbReference>
<evidence type="ECO:0000256" key="6">
    <source>
        <dbReference type="SAM" id="MobiDB-lite"/>
    </source>
</evidence>
<evidence type="ECO:0000256" key="4">
    <source>
        <dbReference type="ARBA" id="ARBA00023163"/>
    </source>
</evidence>
<sequence>MDVKTFHLVPISPTVIARPAILETLSPDTIPSLQQLREIEKDIQEYKKQHERRLQHCETQLGVVDAQYTNMKERDRTKVKQLKKATASRAQKPSQPILRISGPSTGASSAQPGLPPSSATTSKPIVRAGSAALRADTTSSKLNKKKRKRAEDGEDFLNDTGMRNGTPTTKGHGHKEHKSKKAKHDDHDLRANPTGFRRINDWSESIRGGLPPRPPKNPLPVPQTDQPDEVNDDMSDRKQPPNQASRTASVTAHAYWNFVEPWTRQLKDEDVAFLAVSGDDDEFWEVPPLGRHYSEKWEDEDRFMLDLPALERPPGIRVHNPYAAFTDPPPPSAGGVSQPAANSGLRWDPASLTEADVATEEHGSGPLTERIFSAFIHIPNNDRMEEDDSYKGGPGLGRAAGQGTVGDLEERLMKECKALGLILENEEVSLISPLEDAGLTSLQPDYAQPQDDQIASELRRCQRALRNQLQINECRKRRLMALAELRLSYADYEEVKEGMERNISNMFSRLGSAGAPKVTKKKKKEKEKVAAAAAVNASTGEPAGISGLGLVGMDGYLQIPNEIYEPVSVLRQWKGEIGSKFELLEMESPGLIKGLPKKSIYEGLEEEIAAMRREGGTAVASAAAAPLLGGVGSPSIDAHRRDRVPGSSARPLLVDDSLLDDGE</sequence>
<comment type="subcellular location">
    <subcellularLocation>
        <location evidence="1">Nucleus</location>
    </subcellularLocation>
</comment>
<gene>
    <name evidence="7" type="ORF">M408DRAFT_8584</name>
</gene>
<dbReference type="PANTHER" id="PTHR13556">
    <property type="entry name" value="TRANSCRIPTIONAL ADAPTER 3-RELATED"/>
    <property type="match status" value="1"/>
</dbReference>
<dbReference type="PANTHER" id="PTHR13556:SF2">
    <property type="entry name" value="TRANSCRIPTIONAL ADAPTER 3"/>
    <property type="match status" value="1"/>
</dbReference>
<dbReference type="InterPro" id="IPR019340">
    <property type="entry name" value="Histone_AcTrfase_su3"/>
</dbReference>
<feature type="compositionally biased region" description="Pro residues" evidence="6">
    <location>
        <begin position="211"/>
        <end position="221"/>
    </location>
</feature>